<protein>
    <submittedName>
        <fullName evidence="1">Uncharacterized protein</fullName>
    </submittedName>
</protein>
<name>W8VUG8_BBTV</name>
<organism evidence="1">
    <name type="scientific">Banana bunchy top virus</name>
    <name type="common">BBTV</name>
    <dbReference type="NCBI Taxonomy" id="12585"/>
    <lineage>
        <taxon>Viruses</taxon>
        <taxon>Monodnaviria</taxon>
        <taxon>Shotokuvirae</taxon>
        <taxon>Cressdnaviricota</taxon>
        <taxon>Arfiviricetes</taxon>
        <taxon>Mulpavirales</taxon>
        <taxon>Nanoviridae</taxon>
        <taxon>Babuvirus</taxon>
        <taxon>Babuvirus musae</taxon>
    </lineage>
</organism>
<reference evidence="1" key="1">
    <citation type="submission" date="2013-08" db="EMBL/GenBank/DDBJ databases">
        <title>The first detection of Banana bunchy top virus in Sumatra island, Indonesia and investigation of phylogenetic analysis and genetic diversity.</title>
        <authorList>
            <person name="Chiaki Y."/>
            <person name="Nasir N."/>
            <person name="Herwina H."/>
            <person name="Jumjunidang"/>
            <person name="Sonoda A."/>
            <person name="Fukumoto T."/>
            <person name="Nakamura M."/>
            <person name="Iwai H."/>
        </authorList>
    </citation>
    <scope>NUCLEOTIDE SEQUENCE</scope>
    <source>
        <strain evidence="1">PD-1</strain>
    </source>
</reference>
<accession>W8VUG8</accession>
<dbReference type="EMBL" id="AB848019">
    <property type="protein sequence ID" value="BAO52874.1"/>
    <property type="molecule type" value="Genomic_DNA"/>
</dbReference>
<sequence length="45" mass="5284">MTEGQGRRSTIFWLAEQATRINFLIRRTRGRTEILPISINSLNCY</sequence>
<organismHost>
    <name type="scientific">Musa</name>
    <dbReference type="NCBI Taxonomy" id="4640"/>
</organismHost>
<proteinExistence type="predicted"/>
<evidence type="ECO:0000313" key="1">
    <source>
        <dbReference type="EMBL" id="BAO52874.1"/>
    </source>
</evidence>